<evidence type="ECO:0000256" key="2">
    <source>
        <dbReference type="ARBA" id="ARBA00022475"/>
    </source>
</evidence>
<feature type="transmembrane region" description="Helical" evidence="6">
    <location>
        <begin position="283"/>
        <end position="304"/>
    </location>
</feature>
<dbReference type="SUPFAM" id="SSF81321">
    <property type="entry name" value="Family A G protein-coupled receptor-like"/>
    <property type="match status" value="1"/>
</dbReference>
<feature type="domain" description="G-protein coupled receptors family 1 profile" evidence="7">
    <location>
        <begin position="65"/>
        <end position="302"/>
    </location>
</feature>
<evidence type="ECO:0000256" key="3">
    <source>
        <dbReference type="ARBA" id="ARBA00022692"/>
    </source>
</evidence>
<keyword evidence="2" id="KW-1003">Cell membrane</keyword>
<dbReference type="Pfam" id="PF00001">
    <property type="entry name" value="7tm_1"/>
    <property type="match status" value="1"/>
</dbReference>
<evidence type="ECO:0000256" key="1">
    <source>
        <dbReference type="ARBA" id="ARBA00004651"/>
    </source>
</evidence>
<proteinExistence type="predicted"/>
<dbReference type="PRINTS" id="PR00237">
    <property type="entry name" value="GPCRRHODOPSN"/>
</dbReference>
<name>A0AAU9XB33_9CNID</name>
<evidence type="ECO:0000256" key="4">
    <source>
        <dbReference type="ARBA" id="ARBA00022989"/>
    </source>
</evidence>
<feature type="transmembrane region" description="Helical" evidence="6">
    <location>
        <begin position="85"/>
        <end position="110"/>
    </location>
</feature>
<organism evidence="8 9">
    <name type="scientific">Pocillopora meandrina</name>
    <dbReference type="NCBI Taxonomy" id="46732"/>
    <lineage>
        <taxon>Eukaryota</taxon>
        <taxon>Metazoa</taxon>
        <taxon>Cnidaria</taxon>
        <taxon>Anthozoa</taxon>
        <taxon>Hexacorallia</taxon>
        <taxon>Scleractinia</taxon>
        <taxon>Astrocoeniina</taxon>
        <taxon>Pocilloporidae</taxon>
        <taxon>Pocillopora</taxon>
    </lineage>
</organism>
<protein>
    <recommendedName>
        <fullName evidence="7">G-protein coupled receptors family 1 profile domain-containing protein</fullName>
    </recommendedName>
</protein>
<dbReference type="Proteomes" id="UP001159428">
    <property type="component" value="Unassembled WGS sequence"/>
</dbReference>
<evidence type="ECO:0000259" key="7">
    <source>
        <dbReference type="PROSITE" id="PS50262"/>
    </source>
</evidence>
<dbReference type="GO" id="GO:0005886">
    <property type="term" value="C:plasma membrane"/>
    <property type="evidence" value="ECO:0007669"/>
    <property type="project" value="UniProtKB-SubCell"/>
</dbReference>
<dbReference type="InterPro" id="IPR000276">
    <property type="entry name" value="GPCR_Rhodpsn"/>
</dbReference>
<keyword evidence="9" id="KW-1185">Reference proteome</keyword>
<feature type="transmembrane region" description="Helical" evidence="6">
    <location>
        <begin position="513"/>
        <end position="532"/>
    </location>
</feature>
<dbReference type="PROSITE" id="PS50262">
    <property type="entry name" value="G_PROTEIN_RECEP_F1_2"/>
    <property type="match status" value="2"/>
</dbReference>
<accession>A0AAU9XB33</accession>
<dbReference type="Gene3D" id="1.20.1070.10">
    <property type="entry name" value="Rhodopsin 7-helix transmembrane proteins"/>
    <property type="match status" value="3"/>
</dbReference>
<dbReference type="GO" id="GO:0004930">
    <property type="term" value="F:G protein-coupled receptor activity"/>
    <property type="evidence" value="ECO:0007669"/>
    <property type="project" value="InterPro"/>
</dbReference>
<feature type="domain" description="G-protein coupled receptors family 1 profile" evidence="7">
    <location>
        <begin position="428"/>
        <end position="534"/>
    </location>
</feature>
<feature type="transmembrane region" description="Helical" evidence="6">
    <location>
        <begin position="20"/>
        <end position="42"/>
    </location>
</feature>
<feature type="transmembrane region" description="Helical" evidence="6">
    <location>
        <begin position="251"/>
        <end position="271"/>
    </location>
</feature>
<evidence type="ECO:0000313" key="9">
    <source>
        <dbReference type="Proteomes" id="UP001159428"/>
    </source>
</evidence>
<evidence type="ECO:0000256" key="5">
    <source>
        <dbReference type="ARBA" id="ARBA00023136"/>
    </source>
</evidence>
<feature type="transmembrane region" description="Helical" evidence="6">
    <location>
        <begin position="189"/>
        <end position="214"/>
    </location>
</feature>
<dbReference type="InterPro" id="IPR017452">
    <property type="entry name" value="GPCR_Rhodpsn_7TM"/>
</dbReference>
<sequence length="534" mass="61758">MCSAFVSSSILWKSRGTRDFIVSVSVAFGFIITFVVYIRIYLTIRRHKNQIYSLQVQEVAQSNDMKKFVVLVKSTLNLRRLRTSVIVNCVFNIFLSYTAIMLNIVTMYAMRKTLTLPTTLKTLLLSLTVSDAGVGLFVQPFYTFFLSKWLKLDDPSCVAYHVRTISGYLLTTASFLGVVAVSVDRSSIAQVLLSSVNLAIGFIITCVVYIRIYLTVRRHKNQMQSVRVLEEAQSDEIAYFSALTKSTVGVFYVYLVFLGCYMPFFICLVLVRIYGSSIALKHFYLWSQTLIYINSSLNPVIYCWKMRHVRHAIMDILRNMTRKRNHPSRVLYSRSSNAVRFCRMSPLILTLEIFEKLSLSTVSSKNFLVYRYHVEHCDDMRDAKTSFWPKTLKTLLLSLAVSDFGLGLFAQAIYTFPLVNWLKLVSKLQRIPSICSFHLRYQELVTHKRVVVVVISIWVYTIIFILTFVMQIRIYLTVRRHKNQIQSTQVQAEVQCREATNFSFLIKSTDGVYYLYLVFLVMRIYGSSTFTFSQ</sequence>
<feature type="transmembrane region" description="Helical" evidence="6">
    <location>
        <begin position="394"/>
        <end position="414"/>
    </location>
</feature>
<evidence type="ECO:0000313" key="8">
    <source>
        <dbReference type="EMBL" id="CAH3142742.1"/>
    </source>
</evidence>
<reference evidence="8 9" key="1">
    <citation type="submission" date="2022-05" db="EMBL/GenBank/DDBJ databases">
        <authorList>
            <consortium name="Genoscope - CEA"/>
            <person name="William W."/>
        </authorList>
    </citation>
    <scope>NUCLEOTIDE SEQUENCE [LARGE SCALE GENOMIC DNA]</scope>
</reference>
<comment type="subcellular location">
    <subcellularLocation>
        <location evidence="1">Cell membrane</location>
        <topology evidence="1">Multi-pass membrane protein</topology>
    </subcellularLocation>
</comment>
<dbReference type="CDD" id="cd00637">
    <property type="entry name" value="7tm_classA_rhodopsin-like"/>
    <property type="match status" value="1"/>
</dbReference>
<keyword evidence="3 6" id="KW-0812">Transmembrane</keyword>
<feature type="transmembrane region" description="Helical" evidence="6">
    <location>
        <begin position="122"/>
        <end position="145"/>
    </location>
</feature>
<feature type="transmembrane region" description="Helical" evidence="6">
    <location>
        <begin position="450"/>
        <end position="476"/>
    </location>
</feature>
<comment type="caution">
    <text evidence="8">The sequence shown here is derived from an EMBL/GenBank/DDBJ whole genome shotgun (WGS) entry which is preliminary data.</text>
</comment>
<feature type="transmembrane region" description="Helical" evidence="6">
    <location>
        <begin position="165"/>
        <end position="183"/>
    </location>
</feature>
<dbReference type="EMBL" id="CALNXJ010000037">
    <property type="protein sequence ID" value="CAH3142742.1"/>
    <property type="molecule type" value="Genomic_DNA"/>
</dbReference>
<gene>
    <name evidence="8" type="ORF">PMEA_00020473</name>
</gene>
<dbReference type="PANTHER" id="PTHR22750">
    <property type="entry name" value="G-PROTEIN COUPLED RECEPTOR"/>
    <property type="match status" value="1"/>
</dbReference>
<dbReference type="AlphaFoldDB" id="A0AAU9XB33"/>
<keyword evidence="5 6" id="KW-0472">Membrane</keyword>
<keyword evidence="4 6" id="KW-1133">Transmembrane helix</keyword>
<evidence type="ECO:0000256" key="6">
    <source>
        <dbReference type="SAM" id="Phobius"/>
    </source>
</evidence>